<feature type="chain" id="PRO_5018035579" evidence="2">
    <location>
        <begin position="19"/>
        <end position="717"/>
    </location>
</feature>
<feature type="compositionally biased region" description="Polar residues" evidence="1">
    <location>
        <begin position="689"/>
        <end position="700"/>
    </location>
</feature>
<feature type="compositionally biased region" description="Polar residues" evidence="1">
    <location>
        <begin position="23"/>
        <end position="46"/>
    </location>
</feature>
<dbReference type="PaxDb" id="121845-A0A3Q0JCN3"/>
<feature type="region of interest" description="Disordered" evidence="1">
    <location>
        <begin position="663"/>
        <end position="702"/>
    </location>
</feature>
<gene>
    <name evidence="4" type="primary">LOC103516229</name>
</gene>
<feature type="compositionally biased region" description="Polar residues" evidence="1">
    <location>
        <begin position="93"/>
        <end position="103"/>
    </location>
</feature>
<evidence type="ECO:0000256" key="1">
    <source>
        <dbReference type="SAM" id="MobiDB-lite"/>
    </source>
</evidence>
<keyword evidence="2" id="KW-0732">Signal</keyword>
<evidence type="ECO:0000256" key="2">
    <source>
        <dbReference type="SAM" id="SignalP"/>
    </source>
</evidence>
<feature type="compositionally biased region" description="Gly residues" evidence="1">
    <location>
        <begin position="363"/>
        <end position="372"/>
    </location>
</feature>
<organism evidence="3 4">
    <name type="scientific">Diaphorina citri</name>
    <name type="common">Asian citrus psyllid</name>
    <dbReference type="NCBI Taxonomy" id="121845"/>
    <lineage>
        <taxon>Eukaryota</taxon>
        <taxon>Metazoa</taxon>
        <taxon>Ecdysozoa</taxon>
        <taxon>Arthropoda</taxon>
        <taxon>Hexapoda</taxon>
        <taxon>Insecta</taxon>
        <taxon>Pterygota</taxon>
        <taxon>Neoptera</taxon>
        <taxon>Paraneoptera</taxon>
        <taxon>Hemiptera</taxon>
        <taxon>Sternorrhyncha</taxon>
        <taxon>Psylloidea</taxon>
        <taxon>Psyllidae</taxon>
        <taxon>Diaphorininae</taxon>
        <taxon>Diaphorina</taxon>
    </lineage>
</organism>
<feature type="compositionally biased region" description="Low complexity" evidence="1">
    <location>
        <begin position="517"/>
        <end position="531"/>
    </location>
</feature>
<dbReference type="GeneID" id="103516229"/>
<proteinExistence type="predicted"/>
<dbReference type="RefSeq" id="XP_026684490.1">
    <property type="nucleotide sequence ID" value="XM_026828689.1"/>
</dbReference>
<feature type="region of interest" description="Disordered" evidence="1">
    <location>
        <begin position="22"/>
        <end position="113"/>
    </location>
</feature>
<reference evidence="4" key="1">
    <citation type="submission" date="2025-08" db="UniProtKB">
        <authorList>
            <consortium name="RefSeq"/>
        </authorList>
    </citation>
    <scope>IDENTIFICATION</scope>
</reference>
<feature type="compositionally biased region" description="Polar residues" evidence="1">
    <location>
        <begin position="426"/>
        <end position="447"/>
    </location>
</feature>
<feature type="compositionally biased region" description="Gly residues" evidence="1">
    <location>
        <begin position="507"/>
        <end position="516"/>
    </location>
</feature>
<feature type="compositionally biased region" description="Polar residues" evidence="1">
    <location>
        <begin position="270"/>
        <end position="287"/>
    </location>
</feature>
<feature type="compositionally biased region" description="Polar residues" evidence="1">
    <location>
        <begin position="532"/>
        <end position="542"/>
    </location>
</feature>
<accession>A0A3Q0JCN3</accession>
<dbReference type="Proteomes" id="UP000079169">
    <property type="component" value="Unplaced"/>
</dbReference>
<dbReference type="AlphaFoldDB" id="A0A3Q0JCN3"/>
<feature type="region of interest" description="Disordered" evidence="1">
    <location>
        <begin position="392"/>
        <end position="545"/>
    </location>
</feature>
<sequence length="717" mass="74186">MVQKWTFLLLVLVSVASAQDSANQNAVQPSGESTNPINGSTESTTPALDAEGSPPLSSYLTNPAPKDGSLSDGAPNLTPNSPRVTSLDDQDKWSQSPSNQLAGASNPFGGPKLSYQQQGAAMPFQMQDGNGFYQNGLSPPRYASLGPHDQMPPPFSMGSQGHGMGMHGLGGGFAHAAGMSGVMPSMLYLASPGFIIPSSPVMMHPPIPQYGMHGQSPYGFQGSQYGYKGQPSQYSFQGQFQRPELSGSEGFSGMGSGYGMQRPGDDSFFNAMQMTPGGQNTFQQTNRPRPYFNKAGADSPSQAQQVFGTGSNRPQSSAGTNGSPASGNGQISVGNPPSGRPKGYYLYGNNGGPQVQGLQTEGQLGGMSGGLGSSKENPAQLIKIVTPSLELSKKVPSSLASAETIGQPPSAGEIKVEADNRPSGVSEVTATTAVPTDSQTSEVSRSKVSGGATERDGIPDNLSVSTQPEPSKPPAPKEVGGTNLGLNIAERPSNLLGGSEQTQGSMGQVGGMGGGQMSLSQSGSLGELTGQTGSPDSLSQTVGTGGGDSQIKLITLPAKKTQSIKLQTVGAPAGSYSSGSNQIKLITMSGGQGQTSFSKGANGGKTSFSRVSTVKIPGGNTFSSNGRLSKYQIYPNSFLVTPIKTRLPRPGVNIMDENYSLEDMSQGNANRKGSVDVTPGGKSVVPCNADQNPSASTRSEYNGRELFLGRYESRERQ</sequence>
<feature type="signal peptide" evidence="2">
    <location>
        <begin position="1"/>
        <end position="18"/>
    </location>
</feature>
<evidence type="ECO:0000313" key="4">
    <source>
        <dbReference type="RefSeq" id="XP_026684490.1"/>
    </source>
</evidence>
<dbReference type="KEGG" id="dci:103516229"/>
<keyword evidence="3" id="KW-1185">Reference proteome</keyword>
<evidence type="ECO:0000313" key="3">
    <source>
        <dbReference type="Proteomes" id="UP000079169"/>
    </source>
</evidence>
<feature type="compositionally biased region" description="Polar residues" evidence="1">
    <location>
        <begin position="352"/>
        <end position="361"/>
    </location>
</feature>
<name>A0A3Q0JCN3_DIACI</name>
<feature type="compositionally biased region" description="Polar residues" evidence="1">
    <location>
        <begin position="299"/>
        <end position="335"/>
    </location>
</feature>
<feature type="region of interest" description="Disordered" evidence="1">
    <location>
        <begin position="242"/>
        <end position="375"/>
    </location>
</feature>
<protein>
    <submittedName>
        <fullName evidence="4">Trithorax group protein osa-like</fullName>
    </submittedName>
</protein>